<dbReference type="GO" id="GO:0005576">
    <property type="term" value="C:extracellular region"/>
    <property type="evidence" value="ECO:0007669"/>
    <property type="project" value="UniProtKB-SubCell"/>
</dbReference>
<feature type="signal peptide" evidence="6">
    <location>
        <begin position="1"/>
        <end position="22"/>
    </location>
</feature>
<keyword evidence="3" id="KW-0964">Secreted</keyword>
<organism evidence="7">
    <name type="scientific">Megacormus gertschi</name>
    <dbReference type="NCBI Taxonomy" id="1843536"/>
    <lineage>
        <taxon>Eukaryota</taxon>
        <taxon>Metazoa</taxon>
        <taxon>Ecdysozoa</taxon>
        <taxon>Arthropoda</taxon>
        <taxon>Chelicerata</taxon>
        <taxon>Arachnida</taxon>
        <taxon>Scorpiones</taxon>
        <taxon>Iurida</taxon>
        <taxon>Chactoidea</taxon>
        <taxon>Euscorpiidae</taxon>
        <taxon>Megacorminae</taxon>
        <taxon>Megacormini</taxon>
        <taxon>Megacormus</taxon>
    </lineage>
</organism>
<protein>
    <submittedName>
        <fullName evidence="7">Putative Non Disulfide Bridge Peptide</fullName>
    </submittedName>
</protein>
<dbReference type="AlphaFoldDB" id="A0A224XGP4"/>
<reference evidence="7" key="1">
    <citation type="submission" date="2016-10" db="EMBL/GenBank/DDBJ databases">
        <title>Venom proteomic and venom gland transcriptomic analyses of the scorpion Megacormus gertschi Diaz-Najera, 1966 (Scorpiones: Euscorpiidae: Megacorminae).</title>
        <authorList>
            <person name="Santibanez-Lopez C.E."/>
            <person name="Cid-Uribe J.I."/>
            <person name="Zamudio F.Z."/>
            <person name="Batista C.V."/>
            <person name="Ortiz E."/>
            <person name="Possani L.D."/>
        </authorList>
    </citation>
    <scope>NUCLEOTIDE SEQUENCE</scope>
    <source>
        <tissue evidence="7">Venom gland</tissue>
    </source>
</reference>
<dbReference type="GO" id="GO:0044179">
    <property type="term" value="P:hemolysis in another organism"/>
    <property type="evidence" value="ECO:0007669"/>
    <property type="project" value="InterPro"/>
</dbReference>
<evidence type="ECO:0000256" key="1">
    <source>
        <dbReference type="ARBA" id="ARBA00004613"/>
    </source>
</evidence>
<name>A0A224XGP4_9SCOR</name>
<feature type="chain" id="PRO_5013234188" evidence="6">
    <location>
        <begin position="23"/>
        <end position="78"/>
    </location>
</feature>
<dbReference type="EMBL" id="GFBG01000017">
    <property type="protein sequence ID" value="JAW07150.1"/>
    <property type="molecule type" value="Transcribed_RNA"/>
</dbReference>
<dbReference type="Pfam" id="PF08102">
    <property type="entry name" value="Antimicrobial_7"/>
    <property type="match status" value="1"/>
</dbReference>
<evidence type="ECO:0000256" key="3">
    <source>
        <dbReference type="ARBA" id="ARBA00022525"/>
    </source>
</evidence>
<evidence type="ECO:0000256" key="6">
    <source>
        <dbReference type="SAM" id="SignalP"/>
    </source>
</evidence>
<sequence length="78" mass="8594">MNAKIILVAFLITMLVTDQAEAGLWGWIKKGWNSKIGKTLRNKAAKAATNLVAEKIGVTPEQASEMPFDEVMDALYEI</sequence>
<keyword evidence="6" id="KW-0732">Signal</keyword>
<proteinExistence type="inferred from homology"/>
<dbReference type="GO" id="GO:0042742">
    <property type="term" value="P:defense response to bacterium"/>
    <property type="evidence" value="ECO:0007669"/>
    <property type="project" value="UniProtKB-KW"/>
</dbReference>
<accession>A0A224XGP4</accession>
<evidence type="ECO:0000256" key="4">
    <source>
        <dbReference type="ARBA" id="ARBA00022529"/>
    </source>
</evidence>
<keyword evidence="4" id="KW-0929">Antimicrobial</keyword>
<evidence type="ECO:0000256" key="5">
    <source>
        <dbReference type="ARBA" id="ARBA00023022"/>
    </source>
</evidence>
<keyword evidence="5" id="KW-0044">Antibiotic</keyword>
<comment type="similarity">
    <text evidence="2">Belongs to the non-disulfide-bridged peptide (NDBP) superfamily. Long chain multifunctional peptide (group 2) family.</text>
</comment>
<comment type="subcellular location">
    <subcellularLocation>
        <location evidence="1">Secreted</location>
    </subcellularLocation>
</comment>
<evidence type="ECO:0000313" key="7">
    <source>
        <dbReference type="EMBL" id="JAW07150.1"/>
    </source>
</evidence>
<evidence type="ECO:0000256" key="2">
    <source>
        <dbReference type="ARBA" id="ARBA00007654"/>
    </source>
</evidence>
<dbReference type="InterPro" id="IPR012526">
    <property type="entry name" value="Antimicrobial_7"/>
</dbReference>